<name>A0ABX7T8C6_9SPHN</name>
<dbReference type="SUPFAM" id="SSF54909">
    <property type="entry name" value="Dimeric alpha+beta barrel"/>
    <property type="match status" value="1"/>
</dbReference>
<keyword evidence="3" id="KW-1185">Reference proteome</keyword>
<proteinExistence type="predicted"/>
<protein>
    <submittedName>
        <fullName evidence="2">EthD domain-containing protein</fullName>
    </submittedName>
</protein>
<organism evidence="2 3">
    <name type="scientific">Parasphingorhabdus cellanae</name>
    <dbReference type="NCBI Taxonomy" id="2806553"/>
    <lineage>
        <taxon>Bacteria</taxon>
        <taxon>Pseudomonadati</taxon>
        <taxon>Pseudomonadota</taxon>
        <taxon>Alphaproteobacteria</taxon>
        <taxon>Sphingomonadales</taxon>
        <taxon>Sphingomonadaceae</taxon>
        <taxon>Parasphingorhabdus</taxon>
    </lineage>
</organism>
<reference evidence="2 3" key="1">
    <citation type="submission" date="2021-03" db="EMBL/GenBank/DDBJ databases">
        <title>Complete genome of Parasphingorhabdus_sp.JHSY0214.</title>
        <authorList>
            <person name="Yoo J.H."/>
            <person name="Bae J.W."/>
        </authorList>
    </citation>
    <scope>NUCLEOTIDE SEQUENCE [LARGE SCALE GENOMIC DNA]</scope>
    <source>
        <strain evidence="2 3">JHSY0214</strain>
    </source>
</reference>
<dbReference type="Gene3D" id="3.30.70.100">
    <property type="match status" value="1"/>
</dbReference>
<dbReference type="EMBL" id="CP071794">
    <property type="protein sequence ID" value="QTD56732.1"/>
    <property type="molecule type" value="Genomic_DNA"/>
</dbReference>
<evidence type="ECO:0000259" key="1">
    <source>
        <dbReference type="Pfam" id="PF07110"/>
    </source>
</evidence>
<evidence type="ECO:0000313" key="3">
    <source>
        <dbReference type="Proteomes" id="UP000663923"/>
    </source>
</evidence>
<dbReference type="InterPro" id="IPR011008">
    <property type="entry name" value="Dimeric_a/b-barrel"/>
</dbReference>
<dbReference type="RefSeq" id="WP_207988650.1">
    <property type="nucleotide sequence ID" value="NZ_CP071794.1"/>
</dbReference>
<accession>A0ABX7T8C6</accession>
<gene>
    <name evidence="2" type="ORF">J4G78_03905</name>
</gene>
<sequence>MIKLTFCLARRPEMPREAFQDYWRTHHAPKVMAAKEALGIKRYVQCHSYAMPMAEAAAEARGIAIGDNVHDFDGVAELWWESRETFEAALATEEGQRHGKILAEDEATFIDFSRSRFFMVEENVVIGD</sequence>
<dbReference type="InterPro" id="IPR009799">
    <property type="entry name" value="EthD_dom"/>
</dbReference>
<evidence type="ECO:0000313" key="2">
    <source>
        <dbReference type="EMBL" id="QTD56732.1"/>
    </source>
</evidence>
<dbReference type="Proteomes" id="UP000663923">
    <property type="component" value="Chromosome"/>
</dbReference>
<dbReference type="Pfam" id="PF07110">
    <property type="entry name" value="EthD"/>
    <property type="match status" value="1"/>
</dbReference>
<feature type="domain" description="EthD" evidence="1">
    <location>
        <begin position="11"/>
        <end position="113"/>
    </location>
</feature>
<dbReference type="NCBIfam" id="TIGR02118">
    <property type="entry name" value="EthD family reductase"/>
    <property type="match status" value="1"/>
</dbReference>